<proteinExistence type="predicted"/>
<dbReference type="EMBL" id="KZ664857">
    <property type="protein sequence ID" value="PPS02782.1"/>
    <property type="molecule type" value="Genomic_DNA"/>
</dbReference>
<organism evidence="2 3">
    <name type="scientific">Gossypium barbadense</name>
    <name type="common">Sea Island cotton</name>
    <name type="synonym">Hibiscus barbadensis</name>
    <dbReference type="NCBI Taxonomy" id="3634"/>
    <lineage>
        <taxon>Eukaryota</taxon>
        <taxon>Viridiplantae</taxon>
        <taxon>Streptophyta</taxon>
        <taxon>Embryophyta</taxon>
        <taxon>Tracheophyta</taxon>
        <taxon>Spermatophyta</taxon>
        <taxon>Magnoliopsida</taxon>
        <taxon>eudicotyledons</taxon>
        <taxon>Gunneridae</taxon>
        <taxon>Pentapetalae</taxon>
        <taxon>rosids</taxon>
        <taxon>malvids</taxon>
        <taxon>Malvales</taxon>
        <taxon>Malvaceae</taxon>
        <taxon>Malvoideae</taxon>
        <taxon>Gossypium</taxon>
    </lineage>
</organism>
<protein>
    <recommendedName>
        <fullName evidence="1">DUF7796 domain-containing protein</fullName>
    </recommendedName>
</protein>
<evidence type="ECO:0000313" key="3">
    <source>
        <dbReference type="Proteomes" id="UP000239757"/>
    </source>
</evidence>
<dbReference type="OrthoDB" id="2016723at2759"/>
<dbReference type="InterPro" id="IPR056698">
    <property type="entry name" value="DUF7796"/>
</dbReference>
<dbReference type="Pfam" id="PF25072">
    <property type="entry name" value="DUF7796"/>
    <property type="match status" value="1"/>
</dbReference>
<dbReference type="PANTHER" id="PTHR35112:SF1">
    <property type="entry name" value="RING_FYVE_PHD ZINC FINGER SUPERFAMILY PROTEIN"/>
    <property type="match status" value="1"/>
</dbReference>
<sequence>MAMCLVGGARRFELTGPSIMERVIKEYPNADLFLHCPMDKNAFKLSLLKTAPRLASVRIFDQKIVPQTAEQVRVLTAANSPNGIQGYWNAPLNPQHFVAGRYTVPSGSVYGGLNDRLGIGDFYTSKAALSRLSLIPKLDLAGYRRLNSESAFKAQLTTQNISYVENRLPFCVVTDRRYRFPPSHMGVPVAALSSPGPLSGAKCRPCTPVCKGRCVADVMSSLDKRWSWTNWRNGTIELCDAHGGWEDRWEMIFDRVAGKKLAEGRRQVKDLMFEECVADFREMKKKAVNWEAPTAEEICGLGLKNHTKMIL</sequence>
<evidence type="ECO:0000259" key="1">
    <source>
        <dbReference type="Pfam" id="PF25072"/>
    </source>
</evidence>
<accession>A0A2P5XHL4</accession>
<dbReference type="AlphaFoldDB" id="A0A2P5XHL4"/>
<name>A0A2P5XHL4_GOSBA</name>
<evidence type="ECO:0000313" key="2">
    <source>
        <dbReference type="EMBL" id="PPS02782.1"/>
    </source>
</evidence>
<dbReference type="PANTHER" id="PTHR35112">
    <property type="entry name" value="OS08G0360500 PROTEIN"/>
    <property type="match status" value="1"/>
</dbReference>
<dbReference type="Proteomes" id="UP000239757">
    <property type="component" value="Unassembled WGS sequence"/>
</dbReference>
<gene>
    <name evidence="2" type="ORF">GOBAR_AA17880</name>
</gene>
<feature type="domain" description="DUF7796" evidence="1">
    <location>
        <begin position="86"/>
        <end position="304"/>
    </location>
</feature>
<reference evidence="2 3" key="1">
    <citation type="submission" date="2015-01" db="EMBL/GenBank/DDBJ databases">
        <title>Genome of allotetraploid Gossypium barbadense reveals genomic plasticity and fiber elongation in cotton evolution.</title>
        <authorList>
            <person name="Chen X."/>
            <person name="Liu X."/>
            <person name="Zhao B."/>
            <person name="Zheng H."/>
            <person name="Hu Y."/>
            <person name="Lu G."/>
            <person name="Yang C."/>
            <person name="Chen J."/>
            <person name="Shan C."/>
            <person name="Zhang L."/>
            <person name="Zhou Y."/>
            <person name="Wang L."/>
            <person name="Guo W."/>
            <person name="Bai Y."/>
            <person name="Ruan J."/>
            <person name="Shangguan X."/>
            <person name="Mao Y."/>
            <person name="Jiang J."/>
            <person name="Zhu Y."/>
            <person name="Lei J."/>
            <person name="Kang H."/>
            <person name="Chen S."/>
            <person name="He X."/>
            <person name="Wang R."/>
            <person name="Wang Y."/>
            <person name="Chen J."/>
            <person name="Wang L."/>
            <person name="Yu S."/>
            <person name="Wang B."/>
            <person name="Wei J."/>
            <person name="Song S."/>
            <person name="Lu X."/>
            <person name="Gao Z."/>
            <person name="Gu W."/>
            <person name="Deng X."/>
            <person name="Ma D."/>
            <person name="Wang S."/>
            <person name="Liang W."/>
            <person name="Fang L."/>
            <person name="Cai C."/>
            <person name="Zhu X."/>
            <person name="Zhou B."/>
            <person name="Zhang Y."/>
            <person name="Chen Z."/>
            <person name="Xu S."/>
            <person name="Zhu R."/>
            <person name="Wang S."/>
            <person name="Zhang T."/>
            <person name="Zhao G."/>
        </authorList>
    </citation>
    <scope>NUCLEOTIDE SEQUENCE [LARGE SCALE GENOMIC DNA]</scope>
    <source>
        <strain evidence="3">cv. Xinhai21</strain>
        <tissue evidence="2">Leaf</tissue>
    </source>
</reference>